<dbReference type="InterPro" id="IPR004244">
    <property type="entry name" value="Transposase_22"/>
</dbReference>
<dbReference type="GeneTree" id="ENSGT00940000167395"/>
<accession>A0A8P4K4P6</accession>
<dbReference type="Proteomes" id="UP000694389">
    <property type="component" value="Unassembled WGS sequence"/>
</dbReference>
<protein>
    <recommendedName>
        <fullName evidence="5">Transposase element L1Md-A101/L1Md-A102/L1Md-A2</fullName>
    </recommendedName>
</protein>
<dbReference type="Gene3D" id="3.30.70.1820">
    <property type="entry name" value="L1 transposable element, RRM domain"/>
    <property type="match status" value="1"/>
</dbReference>
<evidence type="ECO:0000256" key="2">
    <source>
        <dbReference type="SAM" id="MobiDB-lite"/>
    </source>
</evidence>
<evidence type="ECO:0000313" key="4">
    <source>
        <dbReference type="Proteomes" id="UP000694389"/>
    </source>
</evidence>
<evidence type="ECO:0008006" key="5">
    <source>
        <dbReference type="Google" id="ProtNLM"/>
    </source>
</evidence>
<evidence type="ECO:0000313" key="3">
    <source>
        <dbReference type="Ensembl" id="ENSDLAP00005067148.1"/>
    </source>
</evidence>
<sequence>MKKAGKQKKQDKGPEEDDFGDNCAMLTHACEASASITNSSAHTTIEDILTAINVLSSRVDMRFTELNGVISDFKAALTEVSERVSSTEAATKSHERQLEGLEKRYDMLASQYKQQEAKLDDLEARSRRQNIRIVGIKEKTENGRPTEFVSKLLSKLLGEEHFNLPIEVDRAHRSLAPATGGKARAIIARIHYYQVKELVLRLAREKAPLQYDGRPVYIFPDLTAATMKKRQAFRAIREKCRSGSIRCGFRHPAQFVVTVNNNTGTFTTPAEAEKFFRSPALLQAGERTNVPDALSDKCCHTEGWRELSLFNKDCQFISLQ</sequence>
<reference evidence="3" key="2">
    <citation type="submission" date="2025-09" db="UniProtKB">
        <authorList>
            <consortium name="Ensembl"/>
        </authorList>
    </citation>
    <scope>IDENTIFICATION</scope>
</reference>
<dbReference type="Ensembl" id="ENSDLAT00005088782.1">
    <property type="protein sequence ID" value="ENSDLAP00005067148.1"/>
    <property type="gene ID" value="ENSDLAG00005028777.1"/>
</dbReference>
<feature type="coiled-coil region" evidence="1">
    <location>
        <begin position="84"/>
        <end position="132"/>
    </location>
</feature>
<dbReference type="PANTHER" id="PTHR11505">
    <property type="entry name" value="L1 TRANSPOSABLE ELEMENT-RELATED"/>
    <property type="match status" value="1"/>
</dbReference>
<reference evidence="3" key="1">
    <citation type="submission" date="2025-08" db="UniProtKB">
        <authorList>
            <consortium name="Ensembl"/>
        </authorList>
    </citation>
    <scope>IDENTIFICATION</scope>
</reference>
<keyword evidence="1" id="KW-0175">Coiled coil</keyword>
<evidence type="ECO:0000256" key="1">
    <source>
        <dbReference type="SAM" id="Coils"/>
    </source>
</evidence>
<dbReference type="AlphaFoldDB" id="A0A8P4K4P6"/>
<keyword evidence="4" id="KW-1185">Reference proteome</keyword>
<name>A0A8P4K4P6_DICLA</name>
<organism evidence="3 4">
    <name type="scientific">Dicentrarchus labrax</name>
    <name type="common">European seabass</name>
    <name type="synonym">Morone labrax</name>
    <dbReference type="NCBI Taxonomy" id="13489"/>
    <lineage>
        <taxon>Eukaryota</taxon>
        <taxon>Metazoa</taxon>
        <taxon>Chordata</taxon>
        <taxon>Craniata</taxon>
        <taxon>Vertebrata</taxon>
        <taxon>Euteleostomi</taxon>
        <taxon>Actinopterygii</taxon>
        <taxon>Neopterygii</taxon>
        <taxon>Teleostei</taxon>
        <taxon>Neoteleostei</taxon>
        <taxon>Acanthomorphata</taxon>
        <taxon>Eupercaria</taxon>
        <taxon>Moronidae</taxon>
        <taxon>Dicentrarchus</taxon>
    </lineage>
</organism>
<proteinExistence type="predicted"/>
<feature type="region of interest" description="Disordered" evidence="2">
    <location>
        <begin position="1"/>
        <end position="20"/>
    </location>
</feature>